<organism evidence="2 3">
    <name type="scientific">Steinernema hermaphroditum</name>
    <dbReference type="NCBI Taxonomy" id="289476"/>
    <lineage>
        <taxon>Eukaryota</taxon>
        <taxon>Metazoa</taxon>
        <taxon>Ecdysozoa</taxon>
        <taxon>Nematoda</taxon>
        <taxon>Chromadorea</taxon>
        <taxon>Rhabditida</taxon>
        <taxon>Tylenchina</taxon>
        <taxon>Panagrolaimomorpha</taxon>
        <taxon>Strongyloidoidea</taxon>
        <taxon>Steinernematidae</taxon>
        <taxon>Steinernema</taxon>
    </lineage>
</organism>
<evidence type="ECO:0000256" key="1">
    <source>
        <dbReference type="SAM" id="Phobius"/>
    </source>
</evidence>
<keyword evidence="1" id="KW-0812">Transmembrane</keyword>
<keyword evidence="1" id="KW-1133">Transmembrane helix</keyword>
<feature type="transmembrane region" description="Helical" evidence="1">
    <location>
        <begin position="13"/>
        <end position="30"/>
    </location>
</feature>
<sequence length="302" mass="34007">MAFILCAVHVQDWIRIASMPFNLFIIVLSFTKVRSSLARTYALNISATMLLSAIFTYSYKALDALILKDTSCAIDQPTDIRPVCSAIIGATNAFLVYLSINIYYFQATLTVVIAYLKRPFRRTNSLFLLCYILTIYVALTEALDAYEVTDGFLRAAFSVVRQILQTVAIVAMIIFYCLVMKHAKKMANLSGSSKANWSCLRSILIYCTPPNLFLFISLPEVICLPLAYNFETVSMLQAICTHIDVLALIDFCPRLLVTSVSALIAFRDYREAILMLLRRFFGTIRSRNVELTTVLPMKSISP</sequence>
<dbReference type="EMBL" id="JAUCMV010000003">
    <property type="protein sequence ID" value="KAK0412425.1"/>
    <property type="molecule type" value="Genomic_DNA"/>
</dbReference>
<feature type="transmembrane region" description="Helical" evidence="1">
    <location>
        <begin position="42"/>
        <end position="59"/>
    </location>
</feature>
<dbReference type="Proteomes" id="UP001175271">
    <property type="component" value="Unassembled WGS sequence"/>
</dbReference>
<reference evidence="2" key="1">
    <citation type="submission" date="2023-06" db="EMBL/GenBank/DDBJ databases">
        <title>Genomic analysis of the entomopathogenic nematode Steinernema hermaphroditum.</title>
        <authorList>
            <person name="Schwarz E.M."/>
            <person name="Heppert J.K."/>
            <person name="Baniya A."/>
            <person name="Schwartz H.T."/>
            <person name="Tan C.-H."/>
            <person name="Antoshechkin I."/>
            <person name="Sternberg P.W."/>
            <person name="Goodrich-Blair H."/>
            <person name="Dillman A.R."/>
        </authorList>
    </citation>
    <scope>NUCLEOTIDE SEQUENCE</scope>
    <source>
        <strain evidence="2">PS9179</strain>
        <tissue evidence="2">Whole animal</tissue>
    </source>
</reference>
<dbReference type="AlphaFoldDB" id="A0AA39HVT9"/>
<evidence type="ECO:0000313" key="3">
    <source>
        <dbReference type="Proteomes" id="UP001175271"/>
    </source>
</evidence>
<gene>
    <name evidence="2" type="ORF">QR680_006202</name>
</gene>
<feature type="transmembrane region" description="Helical" evidence="1">
    <location>
        <begin position="125"/>
        <end position="143"/>
    </location>
</feature>
<keyword evidence="1" id="KW-0472">Membrane</keyword>
<name>A0AA39HVT9_9BILA</name>
<keyword evidence="3" id="KW-1185">Reference proteome</keyword>
<feature type="transmembrane region" description="Helical" evidence="1">
    <location>
        <begin position="94"/>
        <end position="116"/>
    </location>
</feature>
<accession>A0AA39HVT9</accession>
<evidence type="ECO:0000313" key="2">
    <source>
        <dbReference type="EMBL" id="KAK0412425.1"/>
    </source>
</evidence>
<feature type="transmembrane region" description="Helical" evidence="1">
    <location>
        <begin position="163"/>
        <end position="183"/>
    </location>
</feature>
<protein>
    <submittedName>
        <fullName evidence="2">Uncharacterized protein</fullName>
    </submittedName>
</protein>
<comment type="caution">
    <text evidence="2">The sequence shown here is derived from an EMBL/GenBank/DDBJ whole genome shotgun (WGS) entry which is preliminary data.</text>
</comment>
<proteinExistence type="predicted"/>